<evidence type="ECO:0000313" key="2">
    <source>
        <dbReference type="Proteomes" id="UP000324222"/>
    </source>
</evidence>
<keyword evidence="2" id="KW-1185">Reference proteome</keyword>
<protein>
    <submittedName>
        <fullName evidence="1">Uncharacterized protein</fullName>
    </submittedName>
</protein>
<proteinExistence type="predicted"/>
<name>A0A5B7E9Z6_PORTR</name>
<comment type="caution">
    <text evidence="1">The sequence shown here is derived from an EMBL/GenBank/DDBJ whole genome shotgun (WGS) entry which is preliminary data.</text>
</comment>
<reference evidence="1 2" key="1">
    <citation type="submission" date="2019-05" db="EMBL/GenBank/DDBJ databases">
        <title>Another draft genome of Portunus trituberculatus and its Hox gene families provides insights of decapod evolution.</title>
        <authorList>
            <person name="Jeong J.-H."/>
            <person name="Song I."/>
            <person name="Kim S."/>
            <person name="Choi T."/>
            <person name="Kim D."/>
            <person name="Ryu S."/>
            <person name="Kim W."/>
        </authorList>
    </citation>
    <scope>NUCLEOTIDE SEQUENCE [LARGE SCALE GENOMIC DNA]</scope>
    <source>
        <tissue evidence="1">Muscle</tissue>
    </source>
</reference>
<gene>
    <name evidence="1" type="ORF">E2C01_023435</name>
</gene>
<evidence type="ECO:0000313" key="1">
    <source>
        <dbReference type="EMBL" id="MPC30177.1"/>
    </source>
</evidence>
<sequence length="217" mass="23615">MPPDAFVMARNSSTPWLPATLPPIIVTSGTCKLKKQALGVTLGHTCVWVWWSDERWRSSSLILDSSAPALRDFSVVPASCTVIKLRLPLRGESEATTATLCHRLGYVVIISQSKLSDGEVSVSQVLGPLHWMEPNDRKLELTSVHALHSPLVMSSAMRCVVTGVGVELSFSGWCGAAGRHSTCRLHAGQPSTLLEAYLWHDAVTLYVPLVVNVINFT</sequence>
<accession>A0A5B7E9Z6</accession>
<dbReference type="EMBL" id="VSRR010002207">
    <property type="protein sequence ID" value="MPC30177.1"/>
    <property type="molecule type" value="Genomic_DNA"/>
</dbReference>
<dbReference type="Proteomes" id="UP000324222">
    <property type="component" value="Unassembled WGS sequence"/>
</dbReference>
<organism evidence="1 2">
    <name type="scientific">Portunus trituberculatus</name>
    <name type="common">Swimming crab</name>
    <name type="synonym">Neptunus trituberculatus</name>
    <dbReference type="NCBI Taxonomy" id="210409"/>
    <lineage>
        <taxon>Eukaryota</taxon>
        <taxon>Metazoa</taxon>
        <taxon>Ecdysozoa</taxon>
        <taxon>Arthropoda</taxon>
        <taxon>Crustacea</taxon>
        <taxon>Multicrustacea</taxon>
        <taxon>Malacostraca</taxon>
        <taxon>Eumalacostraca</taxon>
        <taxon>Eucarida</taxon>
        <taxon>Decapoda</taxon>
        <taxon>Pleocyemata</taxon>
        <taxon>Brachyura</taxon>
        <taxon>Eubrachyura</taxon>
        <taxon>Portunoidea</taxon>
        <taxon>Portunidae</taxon>
        <taxon>Portuninae</taxon>
        <taxon>Portunus</taxon>
    </lineage>
</organism>
<dbReference type="AlphaFoldDB" id="A0A5B7E9Z6"/>